<dbReference type="GO" id="GO:0015074">
    <property type="term" value="P:DNA integration"/>
    <property type="evidence" value="ECO:0007669"/>
    <property type="project" value="InterPro"/>
</dbReference>
<feature type="domain" description="Integrase catalytic" evidence="1">
    <location>
        <begin position="1"/>
        <end position="130"/>
    </location>
</feature>
<dbReference type="SUPFAM" id="SSF53098">
    <property type="entry name" value="Ribonuclease H-like"/>
    <property type="match status" value="1"/>
</dbReference>
<gene>
    <name evidence="2" type="ORF">g.6368</name>
</gene>
<dbReference type="PROSITE" id="PS50994">
    <property type="entry name" value="INTEGRASE"/>
    <property type="match status" value="1"/>
</dbReference>
<accession>A0A1B6GM45</accession>
<dbReference type="PANTHER" id="PTHR37984">
    <property type="entry name" value="PROTEIN CBG26694"/>
    <property type="match status" value="1"/>
</dbReference>
<name>A0A1B6GM45_9HEMI</name>
<dbReference type="Pfam" id="PF00665">
    <property type="entry name" value="rve"/>
    <property type="match status" value="1"/>
</dbReference>
<dbReference type="InterPro" id="IPR001584">
    <property type="entry name" value="Integrase_cat-core"/>
</dbReference>
<dbReference type="GO" id="GO:0003676">
    <property type="term" value="F:nucleic acid binding"/>
    <property type="evidence" value="ECO:0007669"/>
    <property type="project" value="InterPro"/>
</dbReference>
<dbReference type="EMBL" id="GECZ01006250">
    <property type="protein sequence ID" value="JAS63519.1"/>
    <property type="molecule type" value="Transcribed_RNA"/>
</dbReference>
<sequence length="206" mass="23713">VIPTKTTTSEWCVRKLRIMFSTFGIPSVLVSDNGPQFTSYTFRSFLEVNKVVHKTCAPYNPASNGQVERYVQTVKKNLKAMKDEKGDMDMKIQTLLMQLRKATNSSGGNAYYLMFGRNIRTRLDLMVEDRSSKGMKVNEETSKKSRIFSIGDRVQALCYNTKGVKWSFGKVVKRIGNVMYLIQMDNGCRWKRHFNQMLPCKFEGED</sequence>
<dbReference type="Gene3D" id="3.30.420.10">
    <property type="entry name" value="Ribonuclease H-like superfamily/Ribonuclease H"/>
    <property type="match status" value="1"/>
</dbReference>
<protein>
    <recommendedName>
        <fullName evidence="1">Integrase catalytic domain-containing protein</fullName>
    </recommendedName>
</protein>
<dbReference type="PANTHER" id="PTHR37984:SF5">
    <property type="entry name" value="PROTEIN NYNRIN-LIKE"/>
    <property type="match status" value="1"/>
</dbReference>
<reference evidence="2" key="1">
    <citation type="submission" date="2015-11" db="EMBL/GenBank/DDBJ databases">
        <title>De novo transcriptome assembly of four potential Pierce s Disease insect vectors from Arizona vineyards.</title>
        <authorList>
            <person name="Tassone E.E."/>
        </authorList>
    </citation>
    <scope>NUCLEOTIDE SEQUENCE</scope>
</reference>
<evidence type="ECO:0000313" key="2">
    <source>
        <dbReference type="EMBL" id="JAS63519.1"/>
    </source>
</evidence>
<dbReference type="InterPro" id="IPR036397">
    <property type="entry name" value="RNaseH_sf"/>
</dbReference>
<feature type="non-terminal residue" evidence="2">
    <location>
        <position position="1"/>
    </location>
</feature>
<evidence type="ECO:0000259" key="1">
    <source>
        <dbReference type="PROSITE" id="PS50994"/>
    </source>
</evidence>
<organism evidence="2">
    <name type="scientific">Cuerna arida</name>
    <dbReference type="NCBI Taxonomy" id="1464854"/>
    <lineage>
        <taxon>Eukaryota</taxon>
        <taxon>Metazoa</taxon>
        <taxon>Ecdysozoa</taxon>
        <taxon>Arthropoda</taxon>
        <taxon>Hexapoda</taxon>
        <taxon>Insecta</taxon>
        <taxon>Pterygota</taxon>
        <taxon>Neoptera</taxon>
        <taxon>Paraneoptera</taxon>
        <taxon>Hemiptera</taxon>
        <taxon>Auchenorrhyncha</taxon>
        <taxon>Membracoidea</taxon>
        <taxon>Cicadellidae</taxon>
        <taxon>Cicadellinae</taxon>
        <taxon>Proconiini</taxon>
        <taxon>Cuerna</taxon>
    </lineage>
</organism>
<proteinExistence type="predicted"/>
<dbReference type="AlphaFoldDB" id="A0A1B6GM45"/>
<dbReference type="InterPro" id="IPR012337">
    <property type="entry name" value="RNaseH-like_sf"/>
</dbReference>
<dbReference type="InterPro" id="IPR050951">
    <property type="entry name" value="Retrovirus_Pol_polyprotein"/>
</dbReference>